<evidence type="ECO:0000313" key="3">
    <source>
        <dbReference type="Proteomes" id="UP000248926"/>
    </source>
</evidence>
<dbReference type="PROSITE" id="PS51257">
    <property type="entry name" value="PROKAR_LIPOPROTEIN"/>
    <property type="match status" value="1"/>
</dbReference>
<dbReference type="InterPro" id="IPR008309">
    <property type="entry name" value="YdbL"/>
</dbReference>
<feature type="region of interest" description="Disordered" evidence="1">
    <location>
        <begin position="46"/>
        <end position="65"/>
    </location>
</feature>
<dbReference type="Pfam" id="PF07027">
    <property type="entry name" value="DUF1318"/>
    <property type="match status" value="1"/>
</dbReference>
<keyword evidence="3" id="KW-1185">Reference proteome</keyword>
<sequence>MRKLVYGLLTMLVVALVGCVTINVYFPEAAAQKAADQFIGTVIDSAPAPASKDNEPSPPAKKDGQPSAMLLDLLIPAAYAADTPNIRIQTATTEAIHGRMQERFRSTLAPLFNSGAVGFTRDGLVAVRDAAKVPLDQRAGVNAAVADENRDREALYREVANANNHPEWESQIRATFAKGWIERARAGWYYQDPSGAWKQK</sequence>
<feature type="compositionally biased region" description="Basic and acidic residues" evidence="1">
    <location>
        <begin position="52"/>
        <end position="64"/>
    </location>
</feature>
<reference evidence="2 3" key="1">
    <citation type="journal article" date="2018" name="Genet. Mol. Biol.">
        <title>The genome sequence of Dyella jiangningensis FCAV SCS01 from a lignocellulose-decomposing microbial consortium metagenome reveals potential for biotechnological applications.</title>
        <authorList>
            <person name="Desiderato J.G."/>
            <person name="Alvarenga D.O."/>
            <person name="Constancio M.T.L."/>
            <person name="Alves L.M.C."/>
            <person name="Varani A.M."/>
        </authorList>
    </citation>
    <scope>NUCLEOTIDE SEQUENCE [LARGE SCALE GENOMIC DNA]</scope>
    <source>
        <strain evidence="2 3">FCAV SCS01</strain>
    </source>
</reference>
<evidence type="ECO:0008006" key="4">
    <source>
        <dbReference type="Google" id="ProtNLM"/>
    </source>
</evidence>
<dbReference type="AlphaFoldDB" id="A0A328PD75"/>
<evidence type="ECO:0000313" key="2">
    <source>
        <dbReference type="EMBL" id="RAO77986.1"/>
    </source>
</evidence>
<comment type="caution">
    <text evidence="2">The sequence shown here is derived from an EMBL/GenBank/DDBJ whole genome shotgun (WGS) entry which is preliminary data.</text>
</comment>
<dbReference type="EMBL" id="NFZS01000001">
    <property type="protein sequence ID" value="RAO77986.1"/>
    <property type="molecule type" value="Genomic_DNA"/>
</dbReference>
<protein>
    <recommendedName>
        <fullName evidence="4">DUF1318 domain-containing protein</fullName>
    </recommendedName>
</protein>
<accession>A0A328PD75</accession>
<gene>
    <name evidence="2" type="ORF">CA260_09195</name>
</gene>
<dbReference type="RefSeq" id="WP_111982411.1">
    <property type="nucleotide sequence ID" value="NZ_NFZS01000001.1"/>
</dbReference>
<dbReference type="Proteomes" id="UP000248926">
    <property type="component" value="Unassembled WGS sequence"/>
</dbReference>
<evidence type="ECO:0000256" key="1">
    <source>
        <dbReference type="SAM" id="MobiDB-lite"/>
    </source>
</evidence>
<organism evidence="2 3">
    <name type="scientific">Dyella jiangningensis</name>
    <dbReference type="NCBI Taxonomy" id="1379159"/>
    <lineage>
        <taxon>Bacteria</taxon>
        <taxon>Pseudomonadati</taxon>
        <taxon>Pseudomonadota</taxon>
        <taxon>Gammaproteobacteria</taxon>
        <taxon>Lysobacterales</taxon>
        <taxon>Rhodanobacteraceae</taxon>
        <taxon>Dyella</taxon>
    </lineage>
</organism>
<proteinExistence type="predicted"/>
<name>A0A328PD75_9GAMM</name>
<dbReference type="OrthoDB" id="8526313at2"/>